<gene>
    <name evidence="3" type="ORF">EW145_g3686</name>
</gene>
<dbReference type="SUPFAM" id="SSF81301">
    <property type="entry name" value="Nucleotidyltransferase"/>
    <property type="match status" value="2"/>
</dbReference>
<evidence type="ECO:0000259" key="2">
    <source>
        <dbReference type="Pfam" id="PF22600"/>
    </source>
</evidence>
<dbReference type="Proteomes" id="UP000308199">
    <property type="component" value="Unassembled WGS sequence"/>
</dbReference>
<proteinExistence type="predicted"/>
<name>A0A4S4L7Q4_9AGAM</name>
<dbReference type="GO" id="GO:0016779">
    <property type="term" value="F:nucleotidyltransferase activity"/>
    <property type="evidence" value="ECO:0007669"/>
    <property type="project" value="UniProtKB-ARBA"/>
</dbReference>
<sequence>MGLVRSLSTIIMRRQRQSYELCTCLLNKMQQKAIFAILCRDMTRCPLKIRSDIDIAFKARLYGREIRKIRLAETSSKPYVCLRRMYSSEAVQGKSSRDFFSYSPVPDAVRDARSKTVMRIQDAVQNTLGQQYTLECFGSTRIGADCADSDVDIVILDPNMMNGFTPDINTKKLPRSVSACFKVNELLPNLQENIPPLPDKPTSVIEGGFWKRLKGKDVRCNYQFNYSPAWTPPPDIDDIVFQEALREWFSYWSDQFKYSLDIVNIREGGMVRRSEKAAFLQAGGDEVENKLQKSKSKSHSAGANKGSPANVDDPVEVILDMVKPVSSSNISTPLAEKSGLSGLHANLQQKEWQFETLVVADPFIPGKNTAGSIKPEVIDIFRAECRRAALLLDTGCTFAQLLGDGGLLKMSQNINQDIPEAVLDARSRTIMRVQKAVQKTIGQQYTFECFGSTCIGVDSAASDLDVVILDPKMMNGFTPDIDMKHLPNIYNVKALGRCLKKAGFSVTRVIPNAAVPIVKLKDPQTCINCDINVNDQLGHFNTVMITKYCELSPLLRPMLVACKMWAKSFGLNNPSGYNETRTFSSYALMLMTIAFFQVNVLLPNLQANISSSPDTPALTAEGYFWKRPGKGNAVWCNYHFNSVPSVQFYHLCEVLDTVYSHGSYWSDQFKYSLDIVSIREGGVVRRSEKAKISTP</sequence>
<dbReference type="CDD" id="cd05402">
    <property type="entry name" value="NT_PAP_TUTase"/>
    <property type="match status" value="1"/>
</dbReference>
<dbReference type="EMBL" id="SGPK01000164">
    <property type="protein sequence ID" value="THH07001.1"/>
    <property type="molecule type" value="Genomic_DNA"/>
</dbReference>
<dbReference type="GO" id="GO:0031123">
    <property type="term" value="P:RNA 3'-end processing"/>
    <property type="evidence" value="ECO:0007669"/>
    <property type="project" value="TreeGrafter"/>
</dbReference>
<comment type="caution">
    <text evidence="3">The sequence shown here is derived from an EMBL/GenBank/DDBJ whole genome shotgun (WGS) entry which is preliminary data.</text>
</comment>
<dbReference type="Gene3D" id="3.30.460.10">
    <property type="entry name" value="Beta Polymerase, domain 2"/>
    <property type="match status" value="2"/>
</dbReference>
<feature type="domain" description="Poly(A) RNA polymerase mitochondrial-like central palm" evidence="2">
    <location>
        <begin position="419"/>
        <end position="549"/>
    </location>
</feature>
<dbReference type="PANTHER" id="PTHR12271">
    <property type="entry name" value="POLY A POLYMERASE CID PAP -RELATED"/>
    <property type="match status" value="1"/>
</dbReference>
<dbReference type="OrthoDB" id="2274644at2759"/>
<dbReference type="PANTHER" id="PTHR12271:SF40">
    <property type="entry name" value="POLY(A) RNA POLYMERASE GLD2"/>
    <property type="match status" value="1"/>
</dbReference>
<dbReference type="SUPFAM" id="SSF81631">
    <property type="entry name" value="PAP/OAS1 substrate-binding domain"/>
    <property type="match status" value="2"/>
</dbReference>
<dbReference type="AlphaFoldDB" id="A0A4S4L7Q4"/>
<reference evidence="3 4" key="1">
    <citation type="submission" date="2019-02" db="EMBL/GenBank/DDBJ databases">
        <title>Genome sequencing of the rare red list fungi Phellinidium pouzarii.</title>
        <authorList>
            <person name="Buettner E."/>
            <person name="Kellner H."/>
        </authorList>
    </citation>
    <scope>NUCLEOTIDE SEQUENCE [LARGE SCALE GENOMIC DNA]</scope>
    <source>
        <strain evidence="3 4">DSM 108285</strain>
    </source>
</reference>
<dbReference type="GO" id="GO:0010605">
    <property type="term" value="P:negative regulation of macromolecule metabolic process"/>
    <property type="evidence" value="ECO:0007669"/>
    <property type="project" value="UniProtKB-ARBA"/>
</dbReference>
<dbReference type="InterPro" id="IPR054708">
    <property type="entry name" value="MTPAP-like_central"/>
</dbReference>
<keyword evidence="4" id="KW-1185">Reference proteome</keyword>
<evidence type="ECO:0000313" key="4">
    <source>
        <dbReference type="Proteomes" id="UP000308199"/>
    </source>
</evidence>
<accession>A0A4S4L7Q4</accession>
<dbReference type="Pfam" id="PF22600">
    <property type="entry name" value="MTPAP-like_central"/>
    <property type="match status" value="1"/>
</dbReference>
<evidence type="ECO:0000256" key="1">
    <source>
        <dbReference type="SAM" id="MobiDB-lite"/>
    </source>
</evidence>
<feature type="region of interest" description="Disordered" evidence="1">
    <location>
        <begin position="289"/>
        <end position="310"/>
    </location>
</feature>
<evidence type="ECO:0000313" key="3">
    <source>
        <dbReference type="EMBL" id="THH07001.1"/>
    </source>
</evidence>
<dbReference type="Gene3D" id="1.10.1410.10">
    <property type="match status" value="2"/>
</dbReference>
<organism evidence="3 4">
    <name type="scientific">Phellinidium pouzarii</name>
    <dbReference type="NCBI Taxonomy" id="167371"/>
    <lineage>
        <taxon>Eukaryota</taxon>
        <taxon>Fungi</taxon>
        <taxon>Dikarya</taxon>
        <taxon>Basidiomycota</taxon>
        <taxon>Agaricomycotina</taxon>
        <taxon>Agaricomycetes</taxon>
        <taxon>Hymenochaetales</taxon>
        <taxon>Hymenochaetaceae</taxon>
        <taxon>Phellinidium</taxon>
    </lineage>
</organism>
<dbReference type="InterPro" id="IPR043519">
    <property type="entry name" value="NT_sf"/>
</dbReference>
<protein>
    <recommendedName>
        <fullName evidence="2">Poly(A) RNA polymerase mitochondrial-like central palm domain-containing protein</fullName>
    </recommendedName>
</protein>